<dbReference type="InterPro" id="IPR044578">
    <property type="entry name" value="BIR6-like"/>
</dbReference>
<dbReference type="NCBIfam" id="TIGR00756">
    <property type="entry name" value="PPR"/>
    <property type="match status" value="4"/>
</dbReference>
<dbReference type="GO" id="GO:0008380">
    <property type="term" value="P:RNA splicing"/>
    <property type="evidence" value="ECO:0007669"/>
    <property type="project" value="InterPro"/>
</dbReference>
<comment type="caution">
    <text evidence="3">The sequence shown here is derived from an EMBL/GenBank/DDBJ whole genome shotgun (WGS) entry which is preliminary data.</text>
</comment>
<feature type="repeat" description="PPR" evidence="2">
    <location>
        <begin position="160"/>
        <end position="194"/>
    </location>
</feature>
<feature type="repeat" description="PPR" evidence="2">
    <location>
        <begin position="88"/>
        <end position="122"/>
    </location>
</feature>
<organism evidence="3 4">
    <name type="scientific">Trifolium medium</name>
    <dbReference type="NCBI Taxonomy" id="97028"/>
    <lineage>
        <taxon>Eukaryota</taxon>
        <taxon>Viridiplantae</taxon>
        <taxon>Streptophyta</taxon>
        <taxon>Embryophyta</taxon>
        <taxon>Tracheophyta</taxon>
        <taxon>Spermatophyta</taxon>
        <taxon>Magnoliopsida</taxon>
        <taxon>eudicotyledons</taxon>
        <taxon>Gunneridae</taxon>
        <taxon>Pentapetalae</taxon>
        <taxon>rosids</taxon>
        <taxon>fabids</taxon>
        <taxon>Fabales</taxon>
        <taxon>Fabaceae</taxon>
        <taxon>Papilionoideae</taxon>
        <taxon>50 kb inversion clade</taxon>
        <taxon>NPAAA clade</taxon>
        <taxon>Hologalegina</taxon>
        <taxon>IRL clade</taxon>
        <taxon>Trifolieae</taxon>
        <taxon>Trifolium</taxon>
    </lineage>
</organism>
<dbReference type="InterPro" id="IPR011990">
    <property type="entry name" value="TPR-like_helical_dom_sf"/>
</dbReference>
<dbReference type="Gene3D" id="1.25.40.10">
    <property type="entry name" value="Tetratricopeptide repeat domain"/>
    <property type="match status" value="2"/>
</dbReference>
<dbReference type="PANTHER" id="PTHR47003">
    <property type="entry name" value="OS01G0970900 PROTEIN"/>
    <property type="match status" value="1"/>
</dbReference>
<keyword evidence="4" id="KW-1185">Reference proteome</keyword>
<accession>A0A392PGI4</accession>
<reference evidence="3 4" key="1">
    <citation type="journal article" date="2018" name="Front. Plant Sci.">
        <title>Red Clover (Trifolium pratense) and Zigzag Clover (T. medium) - A Picture of Genomic Similarities and Differences.</title>
        <authorList>
            <person name="Dluhosova J."/>
            <person name="Istvanek J."/>
            <person name="Nedelnik J."/>
            <person name="Repkova J."/>
        </authorList>
    </citation>
    <scope>NUCLEOTIDE SEQUENCE [LARGE SCALE GENOMIC DNA]</scope>
    <source>
        <strain evidence="4">cv. 10/8</strain>
        <tissue evidence="3">Leaf</tissue>
    </source>
</reference>
<feature type="repeat" description="PPR" evidence="2">
    <location>
        <begin position="195"/>
        <end position="230"/>
    </location>
</feature>
<feature type="repeat" description="PPR" evidence="2">
    <location>
        <begin position="231"/>
        <end position="261"/>
    </location>
</feature>
<dbReference type="AlphaFoldDB" id="A0A392PGI4"/>
<dbReference type="PROSITE" id="PS51375">
    <property type="entry name" value="PPR"/>
    <property type="match status" value="5"/>
</dbReference>
<sequence>EWDDDKVENELEKVKIQFSDNFVIRVLKELRSCPLKAYKFFHWVGKQSGYQQNTVTYNAVARVLARTDSIEEFWSILEEMKSVGHELDLDTYIKISRQFQKNRMMEDAVKLYEHMMDSSYKPSVLDCIMLLKSLSASDKPNLDLVFRVAKKFESTGYTLSKAVYDGIHRSLTSVGKFEEAEKIVETMINAGYEPDNITYSQTVFGLCKLRRFEEARKVIDELQQARGYGPDLKTWTILIQGYCNAGELDEALLCLYKMMET</sequence>
<dbReference type="PANTHER" id="PTHR47003:SF2">
    <property type="entry name" value="OS01G0970900 PROTEIN"/>
    <property type="match status" value="1"/>
</dbReference>
<dbReference type="Pfam" id="PF01535">
    <property type="entry name" value="PPR"/>
    <property type="match status" value="4"/>
</dbReference>
<evidence type="ECO:0000256" key="2">
    <source>
        <dbReference type="PROSITE-ProRule" id="PRU00708"/>
    </source>
</evidence>
<dbReference type="Proteomes" id="UP000265520">
    <property type="component" value="Unassembled WGS sequence"/>
</dbReference>
<dbReference type="SUPFAM" id="SSF48452">
    <property type="entry name" value="TPR-like"/>
    <property type="match status" value="1"/>
</dbReference>
<protein>
    <submittedName>
        <fullName evidence="3">Pentatricopeptide repeat-containing protein chloroplastic-like</fullName>
    </submittedName>
</protein>
<dbReference type="InterPro" id="IPR002885">
    <property type="entry name" value="PPR_rpt"/>
</dbReference>
<dbReference type="Pfam" id="PF12854">
    <property type="entry name" value="PPR_1"/>
    <property type="match status" value="1"/>
</dbReference>
<keyword evidence="1" id="KW-0677">Repeat</keyword>
<dbReference type="EMBL" id="LXQA010078082">
    <property type="protein sequence ID" value="MCI10904.1"/>
    <property type="molecule type" value="Genomic_DNA"/>
</dbReference>
<proteinExistence type="predicted"/>
<feature type="repeat" description="PPR" evidence="2">
    <location>
        <begin position="53"/>
        <end position="87"/>
    </location>
</feature>
<feature type="non-terminal residue" evidence="3">
    <location>
        <position position="1"/>
    </location>
</feature>
<evidence type="ECO:0000256" key="1">
    <source>
        <dbReference type="ARBA" id="ARBA00022737"/>
    </source>
</evidence>
<name>A0A392PGI4_9FABA</name>
<evidence type="ECO:0000313" key="4">
    <source>
        <dbReference type="Proteomes" id="UP000265520"/>
    </source>
</evidence>
<evidence type="ECO:0000313" key="3">
    <source>
        <dbReference type="EMBL" id="MCI10904.1"/>
    </source>
</evidence>
<feature type="non-terminal residue" evidence="3">
    <location>
        <position position="261"/>
    </location>
</feature>